<gene>
    <name evidence="2" type="ORF">G0P99_21605</name>
</gene>
<dbReference type="EMBL" id="JAAGOX010000055">
    <property type="protein sequence ID" value="NDW47548.1"/>
    <property type="molecule type" value="Genomic_DNA"/>
</dbReference>
<protein>
    <recommendedName>
        <fullName evidence="3">Porin</fullName>
    </recommendedName>
</protein>
<feature type="chain" id="PRO_5025488315" description="Porin" evidence="1">
    <location>
        <begin position="24"/>
        <end position="156"/>
    </location>
</feature>
<evidence type="ECO:0000256" key="1">
    <source>
        <dbReference type="SAM" id="SignalP"/>
    </source>
</evidence>
<organism evidence="2">
    <name type="scientific">Ruegeria sp. PrR005</name>
    <dbReference type="NCBI Taxonomy" id="2706882"/>
    <lineage>
        <taxon>Bacteria</taxon>
        <taxon>Pseudomonadati</taxon>
        <taxon>Pseudomonadota</taxon>
        <taxon>Alphaproteobacteria</taxon>
        <taxon>Rhodobacterales</taxon>
        <taxon>Roseobacteraceae</taxon>
        <taxon>Ruegeria</taxon>
    </lineage>
</organism>
<comment type="caution">
    <text evidence="2">The sequence shown here is derived from an EMBL/GenBank/DDBJ whole genome shotgun (WGS) entry which is preliminary data.</text>
</comment>
<name>A0A6B2NVS6_9RHOB</name>
<reference evidence="2" key="1">
    <citation type="submission" date="2020-02" db="EMBL/GenBank/DDBJ databases">
        <title>Delineation of the pyrene-degrading pathway in Roseobacter clade bacteria by genomic analysis.</title>
        <authorList>
            <person name="Zhou H."/>
            <person name="Wang H."/>
        </authorList>
    </citation>
    <scope>NUCLEOTIDE SEQUENCE</scope>
    <source>
        <strain evidence="2">PrR005</strain>
    </source>
</reference>
<accession>A0A6B2NVS6</accession>
<dbReference type="RefSeq" id="WP_164132560.1">
    <property type="nucleotide sequence ID" value="NZ_JAAGOX010000055.1"/>
</dbReference>
<keyword evidence="1" id="KW-0732">Signal</keyword>
<evidence type="ECO:0008006" key="3">
    <source>
        <dbReference type="Google" id="ProtNLM"/>
    </source>
</evidence>
<dbReference type="AlphaFoldDB" id="A0A6B2NVS6"/>
<sequence length="156" mass="16690">MRKVVKNAIFSTAFVVSASAATAGPDQVSILLGSHHVGATRSFEEFNPGLFLTWTEVAIGQRVDLTVGAFRNSYGDGSLAVSGAYPLYRTEVWGFDLFAGLAWYPGNGDQFGHAIDDMVPLAGAQMRYRNLFMQALPAGGNSVDATLTFGLTFSLD</sequence>
<evidence type="ECO:0000313" key="2">
    <source>
        <dbReference type="EMBL" id="NDW47548.1"/>
    </source>
</evidence>
<proteinExistence type="predicted"/>
<feature type="signal peptide" evidence="1">
    <location>
        <begin position="1"/>
        <end position="23"/>
    </location>
</feature>